<proteinExistence type="predicted"/>
<dbReference type="InterPro" id="IPR001736">
    <property type="entry name" value="PLipase_D/transphosphatidylase"/>
</dbReference>
<dbReference type="AlphaFoldDB" id="A0AAW8NMD8"/>
<dbReference type="Gene3D" id="3.30.870.10">
    <property type="entry name" value="Endonuclease Chain A"/>
    <property type="match status" value="2"/>
</dbReference>
<dbReference type="InterPro" id="IPR025202">
    <property type="entry name" value="PLD-like_dom"/>
</dbReference>
<dbReference type="EMBL" id="JAPMLE010000001">
    <property type="protein sequence ID" value="MDR8524368.1"/>
    <property type="molecule type" value="Genomic_DNA"/>
</dbReference>
<evidence type="ECO:0000313" key="2">
    <source>
        <dbReference type="EMBL" id="MDR8524368.1"/>
    </source>
</evidence>
<dbReference type="SUPFAM" id="SSF56024">
    <property type="entry name" value="Phospholipase D/nuclease"/>
    <property type="match status" value="2"/>
</dbReference>
<dbReference type="GO" id="GO:0030572">
    <property type="term" value="F:phosphatidyltransferase activity"/>
    <property type="evidence" value="ECO:0007669"/>
    <property type="project" value="UniProtKB-ARBA"/>
</dbReference>
<organism evidence="2 4">
    <name type="scientific">Shewanella fidelis</name>
    <dbReference type="NCBI Taxonomy" id="173509"/>
    <lineage>
        <taxon>Bacteria</taxon>
        <taxon>Pseudomonadati</taxon>
        <taxon>Pseudomonadota</taxon>
        <taxon>Gammaproteobacteria</taxon>
        <taxon>Alteromonadales</taxon>
        <taxon>Shewanellaceae</taxon>
        <taxon>Shewanella</taxon>
    </lineage>
</organism>
<dbReference type="CDD" id="cd09113">
    <property type="entry name" value="PLDc_ymdC_like_2"/>
    <property type="match status" value="1"/>
</dbReference>
<comment type="caution">
    <text evidence="2">The sequence shown here is derived from an EMBL/GenBank/DDBJ whole genome shotgun (WGS) entry which is preliminary data.</text>
</comment>
<evidence type="ECO:0000313" key="5">
    <source>
        <dbReference type="Proteomes" id="UP001271263"/>
    </source>
</evidence>
<dbReference type="PANTHER" id="PTHR21248:SF12">
    <property type="entry name" value="CARDIOLIPIN SYNTHASE C"/>
    <property type="match status" value="1"/>
</dbReference>
<evidence type="ECO:0000313" key="3">
    <source>
        <dbReference type="EMBL" id="MDW4825886.1"/>
    </source>
</evidence>
<dbReference type="CDD" id="cd09111">
    <property type="entry name" value="PLDc_ymdC_like_1"/>
    <property type="match status" value="1"/>
</dbReference>
<dbReference type="PROSITE" id="PS50035">
    <property type="entry name" value="PLD"/>
    <property type="match status" value="2"/>
</dbReference>
<dbReference type="Pfam" id="PF13091">
    <property type="entry name" value="PLDc_2"/>
    <property type="match status" value="2"/>
</dbReference>
<accession>A0AAW8NMD8</accession>
<keyword evidence="5" id="KW-1185">Reference proteome</keyword>
<evidence type="ECO:0000313" key="4">
    <source>
        <dbReference type="Proteomes" id="UP001259340"/>
    </source>
</evidence>
<gene>
    <name evidence="2" type="ORF">OS133_11970</name>
    <name evidence="3" type="ORF">OS134_17585</name>
</gene>
<dbReference type="Proteomes" id="UP001259340">
    <property type="component" value="Unassembled WGS sequence"/>
</dbReference>
<sequence length="513" mass="57354">MNAKGLQTFHLLKLLLLWAVWGLTGCQSSTVFPEKTISTQLSPQQEWPLVRYIQDDLKAQPDLSGVLPLADGVDALTARLALVSAASASIDMQYYIYRGDDSGRLLMWHLIEAADRGVRVRILFDDMAIKDADEALVMLAEHKNIEVRLYNPSFERSFRNLAFVVGFSRLNHRMHNKSLTVDNAITIVGGRNIGNEYFSNNSDVEFGDFDLMAIGDVVGQVSDQFDLYWNAPISVDINALSHHQVSEEEVASELSLVKAAKSAYKSNPYVERLLQSQLIPQMQQNSLTWYWGPTTLVFDQPDKQNHASDTDSILADLSAFLAKAEEEVILVSPYFVPTKAGADSIIATAKRGIDITILTNSLAATDVLAVHAGYRQYRQRLLEAGVNIFEVKANPDIKKTSSWSGSSKSSLHAKTFITDKRSVFVGSFNFDPRSAWLNTEMGLIVDNQQLAEDIVDDLVSNLEKSTYRLAVEDGELVWFDDFSQRKIYTEPDAGLWRKFLVDCIALLPIESQL</sequence>
<dbReference type="PANTHER" id="PTHR21248">
    <property type="entry name" value="CARDIOLIPIN SYNTHASE"/>
    <property type="match status" value="1"/>
</dbReference>
<protein>
    <submittedName>
        <fullName evidence="2">Phospholipase D family protein</fullName>
    </submittedName>
</protein>
<feature type="domain" description="PLD phosphodiesterase" evidence="1">
    <location>
        <begin position="170"/>
        <end position="197"/>
    </location>
</feature>
<reference evidence="2" key="2">
    <citation type="submission" date="2022-11" db="EMBL/GenBank/DDBJ databases">
        <title>Prophages regulate Shewanella fidelis motility and biofilm formation: implications for gut colonization dynamics in Ciona robusta.</title>
        <authorList>
            <person name="Natarajan O."/>
            <person name="Gibboney S.L."/>
            <person name="Young M.N."/>
            <person name="Lim S.J."/>
            <person name="Pluta N."/>
            <person name="Atkinson C.G.F."/>
            <person name="Leigh B.A."/>
            <person name="Liberti A."/>
            <person name="Kees E."/>
            <person name="Breitbart M."/>
            <person name="Gralnick J."/>
            <person name="Dishaw L.J."/>
        </authorList>
    </citation>
    <scope>NUCLEOTIDE SEQUENCE</scope>
    <source>
        <strain evidence="2">3313</strain>
    </source>
</reference>
<reference evidence="3 5" key="1">
    <citation type="journal article" date="2022" name="bioRxiv">
        <title>Prophages regulate Shewanella fidelis 3313 motility and biofilm formation: implications for gut colonization dynamics in Ciona robusta.</title>
        <authorList>
            <person name="Natarajan O."/>
            <person name="Gibboney S.L."/>
            <person name="Young M.N."/>
            <person name="Lim S.J."/>
            <person name="Pluta N."/>
            <person name="Atkinson C.G."/>
            <person name="Leigh B.A."/>
            <person name="Liberti A."/>
            <person name="Kees E.D."/>
            <person name="Breitbart M."/>
            <person name="Gralnick J.A."/>
            <person name="Dishaw L.J."/>
        </authorList>
    </citation>
    <scope>NUCLEOTIDE SEQUENCE [LARGE SCALE GENOMIC DNA]</scope>
    <source>
        <strain evidence="3 5">JG4066</strain>
    </source>
</reference>
<name>A0AAW8NMD8_9GAMM</name>
<dbReference type="PROSITE" id="PS51257">
    <property type="entry name" value="PROKAR_LIPOPROTEIN"/>
    <property type="match status" value="1"/>
</dbReference>
<dbReference type="GO" id="GO:0032049">
    <property type="term" value="P:cardiolipin biosynthetic process"/>
    <property type="evidence" value="ECO:0007669"/>
    <property type="project" value="UniProtKB-ARBA"/>
</dbReference>
<dbReference type="RefSeq" id="WP_310654985.1">
    <property type="nucleotide sequence ID" value="NZ_JAPMLA010000011.1"/>
</dbReference>
<dbReference type="EMBL" id="JAPMLD010000009">
    <property type="protein sequence ID" value="MDW4825886.1"/>
    <property type="molecule type" value="Genomic_DNA"/>
</dbReference>
<feature type="domain" description="PLD phosphodiesterase" evidence="1">
    <location>
        <begin position="407"/>
        <end position="434"/>
    </location>
</feature>
<dbReference type="Proteomes" id="UP001271263">
    <property type="component" value="Unassembled WGS sequence"/>
</dbReference>
<dbReference type="SMART" id="SM00155">
    <property type="entry name" value="PLDc"/>
    <property type="match status" value="2"/>
</dbReference>
<evidence type="ECO:0000259" key="1">
    <source>
        <dbReference type="PROSITE" id="PS50035"/>
    </source>
</evidence>